<keyword evidence="1" id="KW-0812">Transmembrane</keyword>
<dbReference type="KEGG" id="vg:8676908"/>
<evidence type="ECO:0000313" key="2">
    <source>
        <dbReference type="EMBL" id="ACN64910.1"/>
    </source>
</evidence>
<protein>
    <submittedName>
        <fullName evidence="2">Uncharacterized protein</fullName>
    </submittedName>
</protein>
<name>C9W9L1_9CAUD</name>
<dbReference type="RefSeq" id="YP_003344885.1">
    <property type="nucleotide sequence ID" value="NC_013598.1"/>
</dbReference>
<proteinExistence type="predicted"/>
<keyword evidence="3" id="KW-1185">Reference proteome</keyword>
<organism evidence="2 3">
    <name type="scientific">Streptococcus phage ALQ13.2</name>
    <dbReference type="NCBI Taxonomy" id="2919543"/>
    <lineage>
        <taxon>Viruses</taxon>
        <taxon>Duplodnaviria</taxon>
        <taxon>Heunggongvirae</taxon>
        <taxon>Uroviricota</taxon>
        <taxon>Caudoviricetes</taxon>
        <taxon>Aliceevansviridae</taxon>
        <taxon>Brussowvirus</taxon>
        <taxon>Brussowvirus ALQ132</taxon>
    </lineage>
</organism>
<feature type="transmembrane region" description="Helical" evidence="1">
    <location>
        <begin position="23"/>
        <end position="46"/>
    </location>
</feature>
<keyword evidence="1" id="KW-1133">Transmembrane helix</keyword>
<dbReference type="EMBL" id="FJ226752">
    <property type="protein sequence ID" value="ACN64910.1"/>
    <property type="molecule type" value="Genomic_DNA"/>
</dbReference>
<dbReference type="Proteomes" id="UP000001447">
    <property type="component" value="Segment"/>
</dbReference>
<evidence type="ECO:0000256" key="1">
    <source>
        <dbReference type="SAM" id="Phobius"/>
    </source>
</evidence>
<reference evidence="2 3" key="1">
    <citation type="journal article" date="2009" name="Int. J. Food Microbiol.">
        <title>Genome analysis of two virulent Streptococcus thermophilus phages isolated in Argentina.</title>
        <authorList>
            <person name="Guglielmotti D.M."/>
            <person name="Deveau H."/>
            <person name="Binetti A.G."/>
            <person name="Reinheimer J.A."/>
            <person name="Moineau S."/>
            <person name="Quiberoni A."/>
        </authorList>
    </citation>
    <scope>NUCLEOTIDE SEQUENCE</scope>
</reference>
<evidence type="ECO:0000313" key="3">
    <source>
        <dbReference type="Proteomes" id="UP000001447"/>
    </source>
</evidence>
<dbReference type="GeneID" id="8676908"/>
<sequence>MGLTVTCCDNLRLLSNHNHYCCFLRLVFVPIKIEIMPINWLIFSWVKKIKRFLSIFNPTYR</sequence>
<accession>C9W9L1</accession>
<keyword evidence="1" id="KW-0472">Membrane</keyword>